<dbReference type="OrthoDB" id="5870728at2759"/>
<dbReference type="EMBL" id="UYWW01012489">
    <property type="protein sequence ID" value="VDM21314.1"/>
    <property type="molecule type" value="Genomic_DNA"/>
</dbReference>
<dbReference type="OMA" id="IWAVIVC"/>
<name>A0A3P7EXB7_WUCBA</name>
<dbReference type="AlphaFoldDB" id="A0A3P7EXB7"/>
<evidence type="ECO:0000313" key="3">
    <source>
        <dbReference type="EMBL" id="VDM21314.1"/>
    </source>
</evidence>
<feature type="compositionally biased region" description="Basic and acidic residues" evidence="1">
    <location>
        <begin position="69"/>
        <end position="136"/>
    </location>
</feature>
<keyword evidence="2" id="KW-1133">Transmembrane helix</keyword>
<keyword evidence="4" id="KW-1185">Reference proteome</keyword>
<keyword evidence="2" id="KW-0472">Membrane</keyword>
<organism evidence="3 4">
    <name type="scientific">Wuchereria bancrofti</name>
    <dbReference type="NCBI Taxonomy" id="6293"/>
    <lineage>
        <taxon>Eukaryota</taxon>
        <taxon>Metazoa</taxon>
        <taxon>Ecdysozoa</taxon>
        <taxon>Nematoda</taxon>
        <taxon>Chromadorea</taxon>
        <taxon>Rhabditida</taxon>
        <taxon>Spirurina</taxon>
        <taxon>Spiruromorpha</taxon>
        <taxon>Filarioidea</taxon>
        <taxon>Onchocercidae</taxon>
        <taxon>Wuchereria</taxon>
    </lineage>
</organism>
<dbReference type="Proteomes" id="UP000270924">
    <property type="component" value="Unassembled WGS sequence"/>
</dbReference>
<dbReference type="InParanoid" id="A0A3P7EXB7"/>
<keyword evidence="2" id="KW-0812">Transmembrane</keyword>
<feature type="transmembrane region" description="Helical" evidence="2">
    <location>
        <begin position="12"/>
        <end position="29"/>
    </location>
</feature>
<gene>
    <name evidence="3" type="ORF">WBA_LOCUS11856</name>
</gene>
<reference evidence="3 4" key="1">
    <citation type="submission" date="2018-11" db="EMBL/GenBank/DDBJ databases">
        <authorList>
            <consortium name="Pathogen Informatics"/>
        </authorList>
    </citation>
    <scope>NUCLEOTIDE SEQUENCE [LARGE SCALE GENOMIC DNA]</scope>
</reference>
<evidence type="ECO:0000256" key="1">
    <source>
        <dbReference type="SAM" id="MobiDB-lite"/>
    </source>
</evidence>
<proteinExistence type="predicted"/>
<feature type="compositionally biased region" description="Polar residues" evidence="1">
    <location>
        <begin position="39"/>
        <end position="50"/>
    </location>
</feature>
<feature type="region of interest" description="Disordered" evidence="1">
    <location>
        <begin position="39"/>
        <end position="203"/>
    </location>
</feature>
<evidence type="ECO:0000313" key="4">
    <source>
        <dbReference type="Proteomes" id="UP000270924"/>
    </source>
</evidence>
<evidence type="ECO:0000256" key="2">
    <source>
        <dbReference type="SAM" id="Phobius"/>
    </source>
</evidence>
<protein>
    <submittedName>
        <fullName evidence="3">Uncharacterized protein</fullName>
    </submittedName>
</protein>
<accession>A0A3P7EXB7</accession>
<feature type="compositionally biased region" description="Basic and acidic residues" evidence="1">
    <location>
        <begin position="147"/>
        <end position="174"/>
    </location>
</feature>
<sequence length="203" mass="23455">MYSTPNEALIAPSYLMISAIFIWAVIVCSKRKELTVEPTQPSLRENSKISVFNRDGETDIEMPSHSHKVKELEKNRKSDERESSKVKKLDGKDDPNSNESEKRHPHSGKEKHSRKEVLSVKDDDQDRQMKGKDQKSKNQKQSPEVEGPNHENKGKSTEKRVSWKSEEHRSDKQNFNKNEQVVADDGEKKEKRNGKKFVQPVFN</sequence>